<dbReference type="InParanoid" id="D8TWD9"/>
<dbReference type="PANTHER" id="PTHR24198:SF165">
    <property type="entry name" value="ANKYRIN REPEAT-CONTAINING PROTEIN-RELATED"/>
    <property type="match status" value="1"/>
</dbReference>
<dbReference type="Gene3D" id="1.25.40.20">
    <property type="entry name" value="Ankyrin repeat-containing domain"/>
    <property type="match status" value="2"/>
</dbReference>
<keyword evidence="2 3" id="KW-0040">ANK repeat</keyword>
<evidence type="ECO:0000313" key="4">
    <source>
        <dbReference type="EMBL" id="EFJ48139.1"/>
    </source>
</evidence>
<name>D8TWD9_VOLCA</name>
<evidence type="ECO:0000313" key="5">
    <source>
        <dbReference type="Proteomes" id="UP000001058"/>
    </source>
</evidence>
<dbReference type="KEGG" id="vcn:VOLCADRAFT_35590"/>
<dbReference type="InterPro" id="IPR002110">
    <property type="entry name" value="Ankyrin_rpt"/>
</dbReference>
<feature type="repeat" description="ANK" evidence="3">
    <location>
        <begin position="18"/>
        <end position="50"/>
    </location>
</feature>
<dbReference type="SUPFAM" id="SSF48403">
    <property type="entry name" value="Ankyrin repeat"/>
    <property type="match status" value="1"/>
</dbReference>
<evidence type="ECO:0000256" key="3">
    <source>
        <dbReference type="PROSITE-ProRule" id="PRU00023"/>
    </source>
</evidence>
<accession>D8TWD9</accession>
<dbReference type="EMBL" id="GL378341">
    <property type="protein sequence ID" value="EFJ48139.1"/>
    <property type="molecule type" value="Genomic_DNA"/>
</dbReference>
<dbReference type="Pfam" id="PF12796">
    <property type="entry name" value="Ank_2"/>
    <property type="match status" value="1"/>
</dbReference>
<dbReference type="PANTHER" id="PTHR24198">
    <property type="entry name" value="ANKYRIN REPEAT AND PROTEIN KINASE DOMAIN-CONTAINING PROTEIN"/>
    <property type="match status" value="1"/>
</dbReference>
<dbReference type="SMART" id="SM00248">
    <property type="entry name" value="ANK"/>
    <property type="match status" value="3"/>
</dbReference>
<dbReference type="InterPro" id="IPR036770">
    <property type="entry name" value="Ankyrin_rpt-contain_sf"/>
</dbReference>
<keyword evidence="1" id="KW-0677">Repeat</keyword>
<feature type="non-terminal residue" evidence="4">
    <location>
        <position position="1"/>
    </location>
</feature>
<dbReference type="PROSITE" id="PS50297">
    <property type="entry name" value="ANK_REP_REGION"/>
    <property type="match status" value="1"/>
</dbReference>
<dbReference type="GeneID" id="9618171"/>
<dbReference type="STRING" id="3068.D8TWD9"/>
<dbReference type="RefSeq" id="XP_002950824.1">
    <property type="nucleotide sequence ID" value="XM_002950778.1"/>
</dbReference>
<dbReference type="Proteomes" id="UP000001058">
    <property type="component" value="Unassembled WGS sequence"/>
</dbReference>
<keyword evidence="5" id="KW-1185">Reference proteome</keyword>
<evidence type="ECO:0000256" key="1">
    <source>
        <dbReference type="ARBA" id="ARBA00022737"/>
    </source>
</evidence>
<evidence type="ECO:0000256" key="2">
    <source>
        <dbReference type="ARBA" id="ARBA00023043"/>
    </source>
</evidence>
<gene>
    <name evidence="4" type="ORF">VOLCADRAFT_35590</name>
</gene>
<reference evidence="4 5" key="1">
    <citation type="journal article" date="2010" name="Science">
        <title>Genomic analysis of organismal complexity in the multicellular green alga Volvox carteri.</title>
        <authorList>
            <person name="Prochnik S.E."/>
            <person name="Umen J."/>
            <person name="Nedelcu A.M."/>
            <person name="Hallmann A."/>
            <person name="Miller S.M."/>
            <person name="Nishii I."/>
            <person name="Ferris P."/>
            <person name="Kuo A."/>
            <person name="Mitros T."/>
            <person name="Fritz-Laylin L.K."/>
            <person name="Hellsten U."/>
            <person name="Chapman J."/>
            <person name="Simakov O."/>
            <person name="Rensing S.A."/>
            <person name="Terry A."/>
            <person name="Pangilinan J."/>
            <person name="Kapitonov V."/>
            <person name="Jurka J."/>
            <person name="Salamov A."/>
            <person name="Shapiro H."/>
            <person name="Schmutz J."/>
            <person name="Grimwood J."/>
            <person name="Lindquist E."/>
            <person name="Lucas S."/>
            <person name="Grigoriev I.V."/>
            <person name="Schmitt R."/>
            <person name="Kirk D."/>
            <person name="Rokhsar D.S."/>
        </authorList>
    </citation>
    <scope>NUCLEOTIDE SEQUENCE [LARGE SCALE GENOMIC DNA]</scope>
    <source>
        <strain evidence="5">f. Nagariensis / Eve</strain>
    </source>
</reference>
<sequence length="115" mass="12087">VVEMLLSAGGNPNRRGKRQETALMLAAQRGHVDVLRVLLGRGAQATAVDQRGWTALHFGAFAGHAASVRAILTATAPSARSSLLELRTGKGETALALAAFGRKEECCRALMDYGA</sequence>
<protein>
    <submittedName>
        <fullName evidence="4">Uncharacterized protein</fullName>
    </submittedName>
</protein>
<dbReference type="OrthoDB" id="547615at2759"/>
<dbReference type="PROSITE" id="PS50088">
    <property type="entry name" value="ANK_REPEAT"/>
    <property type="match status" value="1"/>
</dbReference>
<feature type="non-terminal residue" evidence="4">
    <location>
        <position position="115"/>
    </location>
</feature>
<proteinExistence type="predicted"/>
<organism evidence="5">
    <name type="scientific">Volvox carteri f. nagariensis</name>
    <dbReference type="NCBI Taxonomy" id="3068"/>
    <lineage>
        <taxon>Eukaryota</taxon>
        <taxon>Viridiplantae</taxon>
        <taxon>Chlorophyta</taxon>
        <taxon>core chlorophytes</taxon>
        <taxon>Chlorophyceae</taxon>
        <taxon>CS clade</taxon>
        <taxon>Chlamydomonadales</taxon>
        <taxon>Volvocaceae</taxon>
        <taxon>Volvox</taxon>
    </lineage>
</organism>
<dbReference type="AlphaFoldDB" id="D8TWD9"/>